<dbReference type="PROSITE" id="PS50156">
    <property type="entry name" value="SSD"/>
    <property type="match status" value="1"/>
</dbReference>
<accession>A0A1T3NRD6</accession>
<feature type="transmembrane region" description="Helical" evidence="7">
    <location>
        <begin position="679"/>
        <end position="699"/>
    </location>
</feature>
<keyword evidence="6 7" id="KW-0472">Membrane</keyword>
<feature type="transmembrane region" description="Helical" evidence="7">
    <location>
        <begin position="230"/>
        <end position="250"/>
    </location>
</feature>
<dbReference type="Gene3D" id="1.20.1640.10">
    <property type="entry name" value="Multidrug efflux transporter AcrB transmembrane domain"/>
    <property type="match status" value="2"/>
</dbReference>
<evidence type="ECO:0000256" key="1">
    <source>
        <dbReference type="ARBA" id="ARBA00004651"/>
    </source>
</evidence>
<feature type="transmembrane region" description="Helical" evidence="7">
    <location>
        <begin position="373"/>
        <end position="391"/>
    </location>
</feature>
<feature type="transmembrane region" description="Helical" evidence="7">
    <location>
        <begin position="589"/>
        <end position="614"/>
    </location>
</feature>
<comment type="caution">
    <text evidence="9">The sequence shown here is derived from an EMBL/GenBank/DDBJ whole genome shotgun (WGS) entry which is preliminary data.</text>
</comment>
<evidence type="ECO:0000256" key="3">
    <source>
        <dbReference type="ARBA" id="ARBA00022475"/>
    </source>
</evidence>
<dbReference type="AlphaFoldDB" id="A0A1T3NRD6"/>
<evidence type="ECO:0000256" key="4">
    <source>
        <dbReference type="ARBA" id="ARBA00022692"/>
    </source>
</evidence>
<feature type="transmembrane region" description="Helical" evidence="7">
    <location>
        <begin position="271"/>
        <end position="293"/>
    </location>
</feature>
<evidence type="ECO:0000256" key="5">
    <source>
        <dbReference type="ARBA" id="ARBA00022989"/>
    </source>
</evidence>
<dbReference type="Pfam" id="PF03176">
    <property type="entry name" value="MMPL"/>
    <property type="match status" value="2"/>
</dbReference>
<dbReference type="OrthoDB" id="7051771at2"/>
<feature type="transmembrane region" description="Helical" evidence="7">
    <location>
        <begin position="640"/>
        <end position="659"/>
    </location>
</feature>
<dbReference type="PANTHER" id="PTHR33406:SF11">
    <property type="entry name" value="MEMBRANE PROTEIN SCO6666-RELATED"/>
    <property type="match status" value="1"/>
</dbReference>
<dbReference type="Proteomes" id="UP000190037">
    <property type="component" value="Unassembled WGS sequence"/>
</dbReference>
<feature type="transmembrane region" description="Helical" evidence="7">
    <location>
        <begin position="521"/>
        <end position="543"/>
    </location>
</feature>
<feature type="domain" description="SSD" evidence="8">
    <location>
        <begin position="199"/>
        <end position="328"/>
    </location>
</feature>
<dbReference type="STRING" id="159449.B4N89_35160"/>
<sequence>MSSLLYRLGRFAYRRRRLVIAAWVLILAASAVAALTLMKPFASRNDIPGTESQRSLDVLRDRFPSADGAEGRIVFRTPNGDRIDAGPARAAVLAATEQAAAVRGVAAAEAPYAAGAVSADHGTAVTALTFAAKRPEDVPASVRDAVAEVAERARGAGLTVELGGEAFVEETAPFGVAELAGLFVTLGVLVFVFRSLRAAVVPLVTALVGVAVGVLLVLAGGHFATMDTSSLTLALMLGLAVGVDYALFIVSRHRDQVRAGMEPAESVGRAVGTAGTAVVFAGATVVIALAALAVVRIPFLTVMGVAAAVTVVVSVLVALTLLPALLGVLGARVASSAIPALRRAADRADGAGRAGRRAAPGARWVGVVTRSRWVVLPLGVAGLALCALPALDLRLGLPKDRSDTTAVRAQRLIDAGFGPGYTAALVVVVQGSPASAMPAAEMLAAKVATLADVASVAKPVPDASGGTVMVGVVPAAGPDSTRTRDLLDDIRHARDPIAGGTRTRIDVTGNTAVDLDVAGRLAAALPVYCLVVMGLAVLLLTVVFRSVVVPVKAALGFLLSVLGALGAVVAVFQWGWASALVGLAGTGPIVSFLPILLIGILFGLAMDYEVFLVSRMREEYTRGRPALDALRVGYGHSAKVVAAAALIMVSVFGSFVLSANVVVKGMGFALAAGVSFDAFVVRMTLVPAVLAVLGARAWWLPRALGRFLPDVDLEGAGLARRLDGPGGGAGAVPTERAHTS</sequence>
<proteinExistence type="inferred from homology"/>
<dbReference type="GO" id="GO:0005886">
    <property type="term" value="C:plasma membrane"/>
    <property type="evidence" value="ECO:0007669"/>
    <property type="project" value="UniProtKB-SubCell"/>
</dbReference>
<keyword evidence="4 7" id="KW-0812">Transmembrane</keyword>
<keyword evidence="5 7" id="KW-1133">Transmembrane helix</keyword>
<evidence type="ECO:0000256" key="2">
    <source>
        <dbReference type="ARBA" id="ARBA00010157"/>
    </source>
</evidence>
<keyword evidence="10" id="KW-1185">Reference proteome</keyword>
<feature type="transmembrane region" description="Helical" evidence="7">
    <location>
        <begin position="174"/>
        <end position="193"/>
    </location>
</feature>
<dbReference type="EMBL" id="MWQN01000002">
    <property type="protein sequence ID" value="OPC79295.1"/>
    <property type="molecule type" value="Genomic_DNA"/>
</dbReference>
<feature type="transmembrane region" description="Helical" evidence="7">
    <location>
        <begin position="299"/>
        <end position="322"/>
    </location>
</feature>
<dbReference type="InterPro" id="IPR000731">
    <property type="entry name" value="SSD"/>
</dbReference>
<evidence type="ECO:0000256" key="7">
    <source>
        <dbReference type="SAM" id="Phobius"/>
    </source>
</evidence>
<dbReference type="InterPro" id="IPR004869">
    <property type="entry name" value="MMPL_dom"/>
</dbReference>
<dbReference type="RefSeq" id="WP_078980511.1">
    <property type="nucleotide sequence ID" value="NZ_MWQN01000002.1"/>
</dbReference>
<organism evidence="9 10">
    <name type="scientific">Embleya scabrispora</name>
    <dbReference type="NCBI Taxonomy" id="159449"/>
    <lineage>
        <taxon>Bacteria</taxon>
        <taxon>Bacillati</taxon>
        <taxon>Actinomycetota</taxon>
        <taxon>Actinomycetes</taxon>
        <taxon>Kitasatosporales</taxon>
        <taxon>Streptomycetaceae</taxon>
        <taxon>Embleya</taxon>
    </lineage>
</organism>
<evidence type="ECO:0000259" key="8">
    <source>
        <dbReference type="PROSITE" id="PS50156"/>
    </source>
</evidence>
<gene>
    <name evidence="9" type="ORF">B4N89_35160</name>
</gene>
<reference evidence="9 10" key="1">
    <citation type="submission" date="2017-03" db="EMBL/GenBank/DDBJ databases">
        <title>Draft genome sequence of Streptomyces scabrisporus NF3, endophyte isolated from Amphipterygium adstringens.</title>
        <authorList>
            <person name="Vazquez M."/>
            <person name="Ceapa C.D."/>
            <person name="Rodriguez Luna D."/>
            <person name="Sanchez Esquivel S."/>
        </authorList>
    </citation>
    <scope>NUCLEOTIDE SEQUENCE [LARGE SCALE GENOMIC DNA]</scope>
    <source>
        <strain evidence="9 10">NF3</strain>
    </source>
</reference>
<dbReference type="SUPFAM" id="SSF82866">
    <property type="entry name" value="Multidrug efflux transporter AcrB transmembrane domain"/>
    <property type="match status" value="2"/>
</dbReference>
<dbReference type="InterPro" id="IPR050545">
    <property type="entry name" value="Mycobact_MmpL"/>
</dbReference>
<feature type="transmembrane region" description="Helical" evidence="7">
    <location>
        <begin position="200"/>
        <end position="224"/>
    </location>
</feature>
<name>A0A1T3NRD6_9ACTN</name>
<evidence type="ECO:0000313" key="9">
    <source>
        <dbReference type="EMBL" id="OPC79295.1"/>
    </source>
</evidence>
<evidence type="ECO:0000313" key="10">
    <source>
        <dbReference type="Proteomes" id="UP000190037"/>
    </source>
</evidence>
<dbReference type="PANTHER" id="PTHR33406">
    <property type="entry name" value="MEMBRANE PROTEIN MJ1562-RELATED"/>
    <property type="match status" value="1"/>
</dbReference>
<evidence type="ECO:0000256" key="6">
    <source>
        <dbReference type="ARBA" id="ARBA00023136"/>
    </source>
</evidence>
<keyword evidence="3" id="KW-1003">Cell membrane</keyword>
<feature type="transmembrane region" description="Helical" evidence="7">
    <location>
        <begin position="555"/>
        <end position="577"/>
    </location>
</feature>
<comment type="subcellular location">
    <subcellularLocation>
        <location evidence="1">Cell membrane</location>
        <topology evidence="1">Multi-pass membrane protein</topology>
    </subcellularLocation>
</comment>
<comment type="similarity">
    <text evidence="2">Belongs to the resistance-nodulation-cell division (RND) (TC 2.A.6) family. MmpL subfamily.</text>
</comment>
<protein>
    <submittedName>
        <fullName evidence="9">Transporter</fullName>
    </submittedName>
</protein>